<dbReference type="PANTHER" id="PTHR30579:SF7">
    <property type="entry name" value="HTH-TYPE TRANSCRIPTIONAL REGULATOR LRHA-RELATED"/>
    <property type="match status" value="1"/>
</dbReference>
<reference evidence="6 7" key="1">
    <citation type="journal article" date="2014" name="Genome Announc.">
        <title>Draft Genome Sequence of the Haloacid-Degrading Burkholderia caribensis Strain MBA4.</title>
        <authorList>
            <person name="Pan Y."/>
            <person name="Kong K.F."/>
            <person name="Tsang J.S."/>
        </authorList>
    </citation>
    <scope>NUCLEOTIDE SEQUENCE [LARGE SCALE GENOMIC DNA]</scope>
    <source>
        <strain evidence="6 7">MBA4</strain>
        <plasmid evidence="7">Plasmid</plasmid>
    </source>
</reference>
<comment type="similarity">
    <text evidence="1">Belongs to the LysR transcriptional regulatory family.</text>
</comment>
<dbReference type="Gene3D" id="3.40.190.10">
    <property type="entry name" value="Periplasmic binding protein-like II"/>
    <property type="match status" value="2"/>
</dbReference>
<dbReference type="InterPro" id="IPR050176">
    <property type="entry name" value="LTTR"/>
</dbReference>
<dbReference type="EMBL" id="CP012748">
    <property type="protein sequence ID" value="ALL70169.1"/>
    <property type="molecule type" value="Genomic_DNA"/>
</dbReference>
<dbReference type="GO" id="GO:0003700">
    <property type="term" value="F:DNA-binding transcription factor activity"/>
    <property type="evidence" value="ECO:0007669"/>
    <property type="project" value="InterPro"/>
</dbReference>
<geneLocation type="plasmid" evidence="7"/>
<name>A0A0P0RMQ1_9BURK</name>
<dbReference type="PANTHER" id="PTHR30579">
    <property type="entry name" value="TRANSCRIPTIONAL REGULATOR"/>
    <property type="match status" value="1"/>
</dbReference>
<dbReference type="InterPro" id="IPR000847">
    <property type="entry name" value="LysR_HTH_N"/>
</dbReference>
<dbReference type="Proteomes" id="UP000019146">
    <property type="component" value="Plasmid unnamed"/>
</dbReference>
<dbReference type="SUPFAM" id="SSF46785">
    <property type="entry name" value="Winged helix' DNA-binding domain"/>
    <property type="match status" value="1"/>
</dbReference>
<evidence type="ECO:0000313" key="6">
    <source>
        <dbReference type="EMBL" id="ALL70169.1"/>
    </source>
</evidence>
<dbReference type="InterPro" id="IPR036390">
    <property type="entry name" value="WH_DNA-bd_sf"/>
</dbReference>
<dbReference type="InterPro" id="IPR036388">
    <property type="entry name" value="WH-like_DNA-bd_sf"/>
</dbReference>
<feature type="domain" description="HTH lysR-type" evidence="5">
    <location>
        <begin position="5"/>
        <end position="61"/>
    </location>
</feature>
<dbReference type="GeneID" id="69973662"/>
<keyword evidence="3" id="KW-0238">DNA-binding</keyword>
<dbReference type="SUPFAM" id="SSF53850">
    <property type="entry name" value="Periplasmic binding protein-like II"/>
    <property type="match status" value="1"/>
</dbReference>
<evidence type="ECO:0000256" key="4">
    <source>
        <dbReference type="ARBA" id="ARBA00023163"/>
    </source>
</evidence>
<dbReference type="AlphaFoldDB" id="A0A0P0RMQ1"/>
<dbReference type="KEGG" id="bcai:K788_0001483"/>
<keyword evidence="4" id="KW-0804">Transcription</keyword>
<evidence type="ECO:0000256" key="3">
    <source>
        <dbReference type="ARBA" id="ARBA00023125"/>
    </source>
</evidence>
<evidence type="ECO:0000256" key="2">
    <source>
        <dbReference type="ARBA" id="ARBA00023015"/>
    </source>
</evidence>
<evidence type="ECO:0000259" key="5">
    <source>
        <dbReference type="PROSITE" id="PS50931"/>
    </source>
</evidence>
<dbReference type="Pfam" id="PF00126">
    <property type="entry name" value="HTH_1"/>
    <property type="match status" value="1"/>
</dbReference>
<proteinExistence type="inferred from homology"/>
<dbReference type="PROSITE" id="PS50931">
    <property type="entry name" value="HTH_LYSR"/>
    <property type="match status" value="1"/>
</dbReference>
<organism evidence="6 7">
    <name type="scientific">Paraburkholderia caribensis MBA4</name>
    <dbReference type="NCBI Taxonomy" id="1323664"/>
    <lineage>
        <taxon>Bacteria</taxon>
        <taxon>Pseudomonadati</taxon>
        <taxon>Pseudomonadota</taxon>
        <taxon>Betaproteobacteria</taxon>
        <taxon>Burkholderiales</taxon>
        <taxon>Burkholderiaceae</taxon>
        <taxon>Paraburkholderia</taxon>
    </lineage>
</organism>
<dbReference type="Pfam" id="PF03466">
    <property type="entry name" value="LysR_substrate"/>
    <property type="match status" value="1"/>
</dbReference>
<accession>A0A0P0RMQ1</accession>
<dbReference type="Gene3D" id="1.10.10.10">
    <property type="entry name" value="Winged helix-like DNA-binding domain superfamily/Winged helix DNA-binding domain"/>
    <property type="match status" value="1"/>
</dbReference>
<dbReference type="RefSeq" id="WP_035994719.1">
    <property type="nucleotide sequence ID" value="NZ_CP012748.1"/>
</dbReference>
<gene>
    <name evidence="6" type="ORF">K788_0001483</name>
</gene>
<protein>
    <submittedName>
        <fullName evidence="6">Transcriptional regulator, LysR family</fullName>
    </submittedName>
</protein>
<evidence type="ECO:0000313" key="7">
    <source>
        <dbReference type="Proteomes" id="UP000019146"/>
    </source>
</evidence>
<keyword evidence="2" id="KW-0805">Transcription regulation</keyword>
<dbReference type="GO" id="GO:0003677">
    <property type="term" value="F:DNA binding"/>
    <property type="evidence" value="ECO:0007669"/>
    <property type="project" value="UniProtKB-KW"/>
</dbReference>
<keyword evidence="6" id="KW-0614">Plasmid</keyword>
<dbReference type="InterPro" id="IPR005119">
    <property type="entry name" value="LysR_subst-bd"/>
</dbReference>
<evidence type="ECO:0000256" key="1">
    <source>
        <dbReference type="ARBA" id="ARBA00009437"/>
    </source>
</evidence>
<sequence length="288" mass="31389">MARNLDITLLRAFATIADHGSMTAAGHVLHLTQGAVSQQIARLEVLCGPLFFRDHRELRLTATGERLLGHARRLLALHDALWTEITMGAMEGTVRLGAPQDLIGTLLGPILKGYAQVHPQVELTLVCAASPDLMRALKRGEIDIALVEELPGASRGECLAIDRLVWVGARGGAAHRKCPLPISMVSETCAFRTTVLEELRKRELLWRTVFENGSIDATAATVRSDLAVTAWLASTVPPELDILPPESGLPELPRFAINLHLSPSQNAPAVTELARHVRNGLTRFRQPM</sequence>